<keyword evidence="1" id="KW-1133">Transmembrane helix</keyword>
<evidence type="ECO:0000313" key="3">
    <source>
        <dbReference type="EMBL" id="PTX75835.1"/>
    </source>
</evidence>
<feature type="transmembrane region" description="Helical" evidence="1">
    <location>
        <begin position="12"/>
        <end position="31"/>
    </location>
</feature>
<name>A0A061SW70_9RHOB</name>
<proteinExistence type="predicted"/>
<comment type="caution">
    <text evidence="2">The sequence shown here is derived from an EMBL/GenBank/DDBJ whole genome shotgun (WGS) entry which is preliminary data.</text>
</comment>
<dbReference type="Pfam" id="PF06835">
    <property type="entry name" value="LptC"/>
    <property type="match status" value="1"/>
</dbReference>
<dbReference type="EMBL" id="QBKU01000001">
    <property type="protein sequence ID" value="PTX75835.1"/>
    <property type="molecule type" value="Genomic_DNA"/>
</dbReference>
<accession>A0A061SW70</accession>
<organism evidence="2 4">
    <name type="scientific">Sulfitobacter mediterraneus</name>
    <dbReference type="NCBI Taxonomy" id="83219"/>
    <lineage>
        <taxon>Bacteria</taxon>
        <taxon>Pseudomonadati</taxon>
        <taxon>Pseudomonadota</taxon>
        <taxon>Alphaproteobacteria</taxon>
        <taxon>Rhodobacterales</taxon>
        <taxon>Roseobacteraceae</taxon>
        <taxon>Sulfitobacter</taxon>
    </lineage>
</organism>
<evidence type="ECO:0000313" key="4">
    <source>
        <dbReference type="Proteomes" id="UP000027337"/>
    </source>
</evidence>
<dbReference type="STRING" id="83219.PM02_05845"/>
<reference evidence="3 5" key="2">
    <citation type="submission" date="2018-04" db="EMBL/GenBank/DDBJ databases">
        <title>Genomic Encyclopedia of Archaeal and Bacterial Type Strains, Phase II (KMG-II): from individual species to whole genera.</title>
        <authorList>
            <person name="Goeker M."/>
        </authorList>
    </citation>
    <scope>NUCLEOTIDE SEQUENCE [LARGE SCALE GENOMIC DNA]</scope>
    <source>
        <strain evidence="3 5">DSM 12244</strain>
    </source>
</reference>
<keyword evidence="1" id="KW-0812">Transmembrane</keyword>
<dbReference type="RefSeq" id="WP_025047361.1">
    <property type="nucleotide sequence ID" value="NZ_CANMAK010000007.1"/>
</dbReference>
<dbReference type="Proteomes" id="UP000244092">
    <property type="component" value="Unassembled WGS sequence"/>
</dbReference>
<dbReference type="eggNOG" id="COG5375">
    <property type="taxonomic scope" value="Bacteria"/>
</dbReference>
<dbReference type="OrthoDB" id="7871110at2"/>
<keyword evidence="4" id="KW-1185">Reference proteome</keyword>
<evidence type="ECO:0000313" key="5">
    <source>
        <dbReference type="Proteomes" id="UP000244092"/>
    </source>
</evidence>
<sequence length="201" mass="21414">MQADRYTRLVSWLKVVFPLMALALLSTLFLLSRVIDPEAVIPFADKEIQDRLKGQQVTGPFYTGTTADGDKIAFAAQSLTTSKTERGVNRARNVDVEIDLAGGSQITLDAAEGFFNLAQDNVDLEGDVIVTTSTGYRIESDLLSARMTGLNLKSPGPVDATGPIGTLNAGSMTLTSEAEGGPAQLVFTNGVKLVYTPKGDE</sequence>
<gene>
    <name evidence="3" type="ORF">C8N31_101496</name>
    <name evidence="2" type="ORF">PM02_05845</name>
</gene>
<dbReference type="Proteomes" id="UP000027337">
    <property type="component" value="Unassembled WGS sequence"/>
</dbReference>
<dbReference type="InterPro" id="IPR010664">
    <property type="entry name" value="LipoPS_assembly_LptC-rel"/>
</dbReference>
<evidence type="ECO:0000256" key="1">
    <source>
        <dbReference type="SAM" id="Phobius"/>
    </source>
</evidence>
<protein>
    <submittedName>
        <fullName evidence="3">Lipopolysaccharide export system protein LptC</fullName>
    </submittedName>
</protein>
<dbReference type="EMBL" id="JEMU01000004">
    <property type="protein sequence ID" value="KAJ03835.1"/>
    <property type="molecule type" value="Genomic_DNA"/>
</dbReference>
<evidence type="ECO:0000313" key="2">
    <source>
        <dbReference type="EMBL" id="KAJ03835.1"/>
    </source>
</evidence>
<keyword evidence="1" id="KW-0472">Membrane</keyword>
<reference evidence="2 4" key="1">
    <citation type="journal article" date="2014" name="Genome Announc.">
        <title>Draft Genome Sequences of Two Isolates of the Roseobacter Group, Sulfitobacter sp. Strains 3SOLIMAR09 and 1FIGIMAR09, from Harbors of Mallorca Island (Mediterranean Sea).</title>
        <authorList>
            <person name="Mas-Llado M."/>
            <person name="Pina-Villalonga J.M."/>
            <person name="Brunet-Galmes I."/>
            <person name="Nogales B."/>
            <person name="Bosch R."/>
        </authorList>
    </citation>
    <scope>NUCLEOTIDE SEQUENCE [LARGE SCALE GENOMIC DNA]</scope>
    <source>
        <strain evidence="2 4">1FIGIMAR09</strain>
    </source>
</reference>
<dbReference type="AlphaFoldDB" id="A0A061SW70"/>